<dbReference type="EMBL" id="CM017324">
    <property type="protein sequence ID" value="KAE8037973.1"/>
    <property type="molecule type" value="Genomic_DNA"/>
</dbReference>
<dbReference type="PANTHER" id="PTHR11783">
    <property type="entry name" value="SULFOTRANSFERASE SULT"/>
    <property type="match status" value="1"/>
</dbReference>
<protein>
    <recommendedName>
        <fullName evidence="3">Sulfotransferase</fullName>
    </recommendedName>
</protein>
<dbReference type="Gene3D" id="3.40.50.300">
    <property type="entry name" value="P-loop containing nucleotide triphosphate hydrolases"/>
    <property type="match status" value="1"/>
</dbReference>
<keyword evidence="2" id="KW-1185">Reference proteome</keyword>
<dbReference type="InterPro" id="IPR027417">
    <property type="entry name" value="P-loop_NTPase"/>
</dbReference>
<dbReference type="SUPFAM" id="SSF52540">
    <property type="entry name" value="P-loop containing nucleoside triphosphate hydrolases"/>
    <property type="match status" value="1"/>
</dbReference>
<name>A0A660KNK1_9ROSI</name>
<dbReference type="GO" id="GO:0008146">
    <property type="term" value="F:sulfotransferase activity"/>
    <property type="evidence" value="ECO:0007669"/>
    <property type="project" value="InterPro"/>
</dbReference>
<evidence type="ECO:0000313" key="2">
    <source>
        <dbReference type="Proteomes" id="UP000327013"/>
    </source>
</evidence>
<dbReference type="Proteomes" id="UP000327013">
    <property type="component" value="Chromosome 4"/>
</dbReference>
<evidence type="ECO:0000313" key="1">
    <source>
        <dbReference type="EMBL" id="KAE8037973.1"/>
    </source>
</evidence>
<gene>
    <name evidence="1" type="ORF">FH972_010521</name>
</gene>
<dbReference type="AlphaFoldDB" id="A0A660KNK1"/>
<accession>A0A660KNK1</accession>
<dbReference type="OrthoDB" id="205623at2759"/>
<sequence>MDPPTSAKLLLDHLPKGTFFEGLELYRRDGFWYRPRHLEAAMASHSQFEARDDDVILASAMKTGSTWLKALCFCIMQSKCDVELKKDEEDLLALRHPAFYVQTLEVQVYTAKPPPDLSGIVNIHFHTTQESVKVGVMKLEGSGLALVDHAVENGVALTQ</sequence>
<organism evidence="1 2">
    <name type="scientific">Carpinus fangiana</name>
    <dbReference type="NCBI Taxonomy" id="176857"/>
    <lineage>
        <taxon>Eukaryota</taxon>
        <taxon>Viridiplantae</taxon>
        <taxon>Streptophyta</taxon>
        <taxon>Embryophyta</taxon>
        <taxon>Tracheophyta</taxon>
        <taxon>Spermatophyta</taxon>
        <taxon>Magnoliopsida</taxon>
        <taxon>eudicotyledons</taxon>
        <taxon>Gunneridae</taxon>
        <taxon>Pentapetalae</taxon>
        <taxon>rosids</taxon>
        <taxon>fabids</taxon>
        <taxon>Fagales</taxon>
        <taxon>Betulaceae</taxon>
        <taxon>Carpinus</taxon>
    </lineage>
</organism>
<evidence type="ECO:0008006" key="3">
    <source>
        <dbReference type="Google" id="ProtNLM"/>
    </source>
</evidence>
<proteinExistence type="predicted"/>
<reference evidence="1 2" key="1">
    <citation type="submission" date="2019-06" db="EMBL/GenBank/DDBJ databases">
        <title>A chromosomal-level reference genome of Carpinus fangiana (Coryloideae, Betulaceae).</title>
        <authorList>
            <person name="Yang X."/>
            <person name="Wang Z."/>
            <person name="Zhang L."/>
            <person name="Hao G."/>
            <person name="Liu J."/>
            <person name="Yang Y."/>
        </authorList>
    </citation>
    <scope>NUCLEOTIDE SEQUENCE [LARGE SCALE GENOMIC DNA]</scope>
    <source>
        <strain evidence="1">Cfa_2016G</strain>
        <tissue evidence="1">Leaf</tissue>
    </source>
</reference>